<evidence type="ECO:0000256" key="8">
    <source>
        <dbReference type="SAM" id="MobiDB-lite"/>
    </source>
</evidence>
<dbReference type="InterPro" id="IPR036259">
    <property type="entry name" value="MFS_trans_sf"/>
</dbReference>
<evidence type="ECO:0000256" key="2">
    <source>
        <dbReference type="ARBA" id="ARBA00010992"/>
    </source>
</evidence>
<feature type="compositionally biased region" description="Basic and acidic residues" evidence="8">
    <location>
        <begin position="944"/>
        <end position="968"/>
    </location>
</feature>
<evidence type="ECO:0000313" key="11">
    <source>
        <dbReference type="EMBL" id="CEO53646.1"/>
    </source>
</evidence>
<dbReference type="AlphaFoldDB" id="A0A0B7KFZ2"/>
<dbReference type="PROSITE" id="PS50850">
    <property type="entry name" value="MFS"/>
    <property type="match status" value="1"/>
</dbReference>
<keyword evidence="7" id="KW-0378">Hydrolase</keyword>
<dbReference type="InterPro" id="IPR020846">
    <property type="entry name" value="MFS_dom"/>
</dbReference>
<dbReference type="Gene3D" id="1.20.1250.20">
    <property type="entry name" value="MFS general substrate transporter like domains"/>
    <property type="match status" value="1"/>
</dbReference>
<evidence type="ECO:0000256" key="9">
    <source>
        <dbReference type="SAM" id="Phobius"/>
    </source>
</evidence>
<feature type="transmembrane region" description="Helical" evidence="9">
    <location>
        <begin position="726"/>
        <end position="752"/>
    </location>
</feature>
<dbReference type="Gene3D" id="3.40.630.10">
    <property type="entry name" value="Zn peptidases"/>
    <property type="match status" value="1"/>
</dbReference>
<feature type="transmembrane region" description="Helical" evidence="9">
    <location>
        <begin position="822"/>
        <end position="841"/>
    </location>
</feature>
<dbReference type="PROSITE" id="PS00217">
    <property type="entry name" value="SUGAR_TRANSPORT_2"/>
    <property type="match status" value="1"/>
</dbReference>
<dbReference type="InterPro" id="IPR005829">
    <property type="entry name" value="Sugar_transporter_CS"/>
</dbReference>
<evidence type="ECO:0000256" key="4">
    <source>
        <dbReference type="ARBA" id="ARBA00022692"/>
    </source>
</evidence>
<feature type="transmembrane region" description="Helical" evidence="9">
    <location>
        <begin position="515"/>
        <end position="536"/>
    </location>
</feature>
<accession>A0A0B7KFZ2</accession>
<dbReference type="SUPFAM" id="SSF53187">
    <property type="entry name" value="Zn-dependent exopeptidases"/>
    <property type="match status" value="1"/>
</dbReference>
<dbReference type="GO" id="GO:0016020">
    <property type="term" value="C:membrane"/>
    <property type="evidence" value="ECO:0007669"/>
    <property type="project" value="UniProtKB-SubCell"/>
</dbReference>
<dbReference type="Pfam" id="PF00083">
    <property type="entry name" value="Sugar_tr"/>
    <property type="match status" value="1"/>
</dbReference>
<feature type="transmembrane region" description="Helical" evidence="9">
    <location>
        <begin position="792"/>
        <end position="816"/>
    </location>
</feature>
<keyword evidence="3" id="KW-0813">Transport</keyword>
<dbReference type="EMBL" id="CDPU01000036">
    <property type="protein sequence ID" value="CEO53646.1"/>
    <property type="molecule type" value="Genomic_DNA"/>
</dbReference>
<feature type="transmembrane region" description="Helical" evidence="9">
    <location>
        <begin position="764"/>
        <end position="785"/>
    </location>
</feature>
<feature type="transmembrane region" description="Helical" evidence="9">
    <location>
        <begin position="543"/>
        <end position="561"/>
    </location>
</feature>
<dbReference type="GO" id="GO:0046872">
    <property type="term" value="F:metal ion binding"/>
    <property type="evidence" value="ECO:0007669"/>
    <property type="project" value="UniProtKB-KW"/>
</dbReference>
<feature type="signal peptide" evidence="7">
    <location>
        <begin position="1"/>
        <end position="24"/>
    </location>
</feature>
<comment type="similarity">
    <text evidence="2">Belongs to the major facilitator superfamily. Sugar transporter (TC 2.A.1.1) family.</text>
</comment>
<evidence type="ECO:0000256" key="7">
    <source>
        <dbReference type="RuleBase" id="RU361240"/>
    </source>
</evidence>
<evidence type="ECO:0000259" key="10">
    <source>
        <dbReference type="PROSITE" id="PS50850"/>
    </source>
</evidence>
<sequence length="968" mass="106346">MLGAAKTNLLLLFVSSRLLTLGAATPESQQPLGPAHPKGPHSHAVDPAILAALEAHPDPVDAYLSLKPEAAAELAAPRLLHVAGEEAPRWMTEGDKMRLRRERKKFTDITDHEEFYAQYVGAETSGDAHLPQISHQRYVKPLFSRVSTQRMRGVLQHLSSFYTRYFGSADGEQSAQWLHRQLAEIIRKAPFHTRISLEFFTHPFPQPSLIARFEPKVKNISAPLTIIGAHQDSMNYLFPLLPAPGADDDGSGTVSILEAFRVLAESGFVPEYGPVEFHWYAAEEGGLLGSQAIARYKKESNARIGAMLEFDMTAFIARNATETIGFIGSAADEKLTKWLLGLAKEYISIPADVFELPGGAGSDYMSYTQLGYPAGFASEGNPSAGGGRIGEYDPYVHGVGDVIDIDDETGVFSFDHMARFSELAIAFVVEQAGWDNKWRPFSLKMIAMLQCYFMAWSYRPVRNHSVNTSHGQLQADQIGLTRIGFNGYDAGIMTVIFADDQFVEYYDMDSNKQGIVATAPWATTGLAQLCVGGTLANLVGRLWALRISIFVMCIGVVAQSVPNTFGVLLFGRLLTGLGFGCVYIATSLYVAECSPRTLRGSFVGTVTQFGYQLGTLIAFWTGYGMSFHKSPFNIAWRVSNVIQIPIGLAFIGLSFWYPESPRWLYEKKPDDTDRVINVLCKLRSGTPDSEHVRQEFHELVASHEYRKRFKTGYSAIFSSPGMRKRLLYGLYATALQQAGGIAALTMYAALIYKSLGWDQGSQALAINGIQAVLQLFMVLINTFTVDRFGRRALLIAGFSIQAAALLVLSSITTAFPKNESKAGSVVAVVCLFIVGMTYCWSNGPIPPAIASEIFPQEVRDKAFGISLLGQTVCLIALTQPWPRFNEQVGGKSYWLLFALNTVLLISVIFILPETKGVSLERMDTIFGEVDAVAAGEANGSLKADPNENDHHLHERKSSTKVETADEKA</sequence>
<name>A0A0B7KFZ2_BIOOC</name>
<dbReference type="PANTHER" id="PTHR48022">
    <property type="entry name" value="PLASTIDIC GLUCOSE TRANSPORTER 4"/>
    <property type="match status" value="1"/>
</dbReference>
<reference evidence="11" key="1">
    <citation type="submission" date="2015-01" db="EMBL/GenBank/DDBJ databases">
        <authorList>
            <person name="Durling Mikael"/>
        </authorList>
    </citation>
    <scope>NUCLEOTIDE SEQUENCE</scope>
</reference>
<feature type="transmembrane region" description="Helical" evidence="9">
    <location>
        <begin position="602"/>
        <end position="622"/>
    </location>
</feature>
<keyword evidence="7" id="KW-0862">Zinc</keyword>
<evidence type="ECO:0000256" key="6">
    <source>
        <dbReference type="ARBA" id="ARBA00023136"/>
    </source>
</evidence>
<feature type="transmembrane region" description="Helical" evidence="9">
    <location>
        <begin position="567"/>
        <end position="590"/>
    </location>
</feature>
<dbReference type="InterPro" id="IPR050360">
    <property type="entry name" value="MFS_Sugar_Transporters"/>
</dbReference>
<evidence type="ECO:0000256" key="5">
    <source>
        <dbReference type="ARBA" id="ARBA00022989"/>
    </source>
</evidence>
<evidence type="ECO:0000256" key="3">
    <source>
        <dbReference type="ARBA" id="ARBA00022448"/>
    </source>
</evidence>
<organism evidence="11">
    <name type="scientific">Bionectria ochroleuca</name>
    <name type="common">Gliocladium roseum</name>
    <dbReference type="NCBI Taxonomy" id="29856"/>
    <lineage>
        <taxon>Eukaryota</taxon>
        <taxon>Fungi</taxon>
        <taxon>Dikarya</taxon>
        <taxon>Ascomycota</taxon>
        <taxon>Pezizomycotina</taxon>
        <taxon>Sordariomycetes</taxon>
        <taxon>Hypocreomycetidae</taxon>
        <taxon>Hypocreales</taxon>
        <taxon>Bionectriaceae</taxon>
        <taxon>Clonostachys</taxon>
    </lineage>
</organism>
<dbReference type="GO" id="GO:0008233">
    <property type="term" value="F:peptidase activity"/>
    <property type="evidence" value="ECO:0007669"/>
    <property type="project" value="UniProtKB-KW"/>
</dbReference>
<feature type="chain" id="PRO_5005110720" description="Peptide hydrolase" evidence="7">
    <location>
        <begin position="25"/>
        <end position="968"/>
    </location>
</feature>
<protein>
    <recommendedName>
        <fullName evidence="7">Peptide hydrolase</fullName>
        <ecNumber evidence="7">3.4.-.-</ecNumber>
    </recommendedName>
</protein>
<comment type="similarity">
    <text evidence="7">Belongs to the peptidase M28 family.</text>
</comment>
<keyword evidence="5 9" id="KW-1133">Transmembrane helix</keyword>
<gene>
    <name evidence="11" type="ORF">BN869_000009704_1</name>
</gene>
<feature type="transmembrane region" description="Helical" evidence="9">
    <location>
        <begin position="634"/>
        <end position="657"/>
    </location>
</feature>
<keyword evidence="7" id="KW-0732">Signal</keyword>
<feature type="transmembrane region" description="Helical" evidence="9">
    <location>
        <begin position="893"/>
        <end position="912"/>
    </location>
</feature>
<feature type="transmembrane region" description="Helical" evidence="9">
    <location>
        <begin position="862"/>
        <end position="881"/>
    </location>
</feature>
<keyword evidence="7" id="KW-0479">Metal-binding</keyword>
<dbReference type="PRINTS" id="PR00171">
    <property type="entry name" value="SUGRTRNSPORT"/>
</dbReference>
<dbReference type="InterPro" id="IPR007484">
    <property type="entry name" value="Peptidase_M28"/>
</dbReference>
<keyword evidence="4 9" id="KW-0812">Transmembrane</keyword>
<comment type="subcellular location">
    <subcellularLocation>
        <location evidence="1">Membrane</location>
        <topology evidence="1">Multi-pass membrane protein</topology>
    </subcellularLocation>
</comment>
<evidence type="ECO:0000256" key="1">
    <source>
        <dbReference type="ARBA" id="ARBA00004141"/>
    </source>
</evidence>
<dbReference type="PANTHER" id="PTHR48022:SF2">
    <property type="entry name" value="PLASTIDIC GLUCOSE TRANSPORTER 4"/>
    <property type="match status" value="1"/>
</dbReference>
<dbReference type="InterPro" id="IPR003663">
    <property type="entry name" value="Sugar/inositol_transpt"/>
</dbReference>
<dbReference type="Pfam" id="PF04389">
    <property type="entry name" value="Peptidase_M28"/>
    <property type="match status" value="1"/>
</dbReference>
<proteinExistence type="inferred from homology"/>
<dbReference type="InterPro" id="IPR005828">
    <property type="entry name" value="MFS_sugar_transport-like"/>
</dbReference>
<dbReference type="GO" id="GO:0006508">
    <property type="term" value="P:proteolysis"/>
    <property type="evidence" value="ECO:0007669"/>
    <property type="project" value="UniProtKB-KW"/>
</dbReference>
<dbReference type="GO" id="GO:0005351">
    <property type="term" value="F:carbohydrate:proton symporter activity"/>
    <property type="evidence" value="ECO:0007669"/>
    <property type="project" value="TreeGrafter"/>
</dbReference>
<feature type="region of interest" description="Disordered" evidence="8">
    <location>
        <begin position="937"/>
        <end position="968"/>
    </location>
</feature>
<dbReference type="SUPFAM" id="SSF103473">
    <property type="entry name" value="MFS general substrate transporter"/>
    <property type="match status" value="1"/>
</dbReference>
<keyword evidence="6 9" id="KW-0472">Membrane</keyword>
<feature type="domain" description="Major facilitator superfamily (MFS) profile" evidence="10">
    <location>
        <begin position="475"/>
        <end position="915"/>
    </location>
</feature>
<dbReference type="EC" id="3.4.-.-" evidence="7"/>
<keyword evidence="7" id="KW-0645">Protease</keyword>